<feature type="transmembrane region" description="Helical" evidence="1">
    <location>
        <begin position="697"/>
        <end position="717"/>
    </location>
</feature>
<dbReference type="PANTHER" id="PTHR12959:SF11">
    <property type="entry name" value="GPI TRANSAMIDASE COMPONENT PIG-T"/>
    <property type="match status" value="1"/>
</dbReference>
<dbReference type="Proteomes" id="UP000825935">
    <property type="component" value="Chromosome 21"/>
</dbReference>
<keyword evidence="1" id="KW-0812">Transmembrane</keyword>
<protein>
    <recommendedName>
        <fullName evidence="5">GPI transamidase component PIG-T</fullName>
    </recommendedName>
</protein>
<keyword evidence="4" id="KW-1185">Reference proteome</keyword>
<sequence length="720" mass="80935">MQFHHYAVLLLVASFPVLIAQKLDEEEFSEELLVRPLPDRNVFAHFHFTHRLPPTVHYGSHHVLFPKAIFQIVQKFRIREMELSFTQGRWKYNNWGGVDPLTRLQAKPSGVELWAVFAVPDDQVDATWGNLTHALSGLFCASLNFLESMVMVAKPKKMFASGCGKEGITPLVCSEGFADHHASNQSRSKDQNILRSRVRYGALPREAVCTENLTPWLKLLPCRDKAGLASLLDRPTIYKGSYHSLRLYIKSNNFEEHQGINGDIGTFLQQTLSLVIPASENPSSGEGLKGFQPNWSLFSLFGRHLMGRCLLAKTSALYLEFEAPLVEKLKQLDFGTKDKEYCSLAGSEDEASLLDCSADSSGDIAPFSLSMVKDNDIFMVNGSPSSFSLERGAYGNGVLLSFNIPKHGKQQPLNVGLTWKLPITWSPVRGPFRATRFLVGSGNARGAIALVLKANNMPTRDLMNLHSQRSLEKESLVSPDMTSVTVFQVVPWYIHLYFHTLQVLIDEQPKSFREVIKWMQVVPSEDRTSPGVMEIELKIPYNASVITLIVEFDKGFLRIDEHNPDANRGFDLPSALLSFPTEQSEGNYFHIEATKSSAHFHNSALLEELKRRKSVQVYTEVLLVPLATPDFSMPYNVITLTCTVLALYFGSLLNVLRRRVSEEERLAKSKGPSPQGLLERLLSRLLRRRSVESRARIAKVLKLMLVAGMFIALNYYLSDS</sequence>
<gene>
    <name evidence="3" type="ORF">KP509_21G022500</name>
</gene>
<dbReference type="Pfam" id="PF04113">
    <property type="entry name" value="Gpi16"/>
    <property type="match status" value="1"/>
</dbReference>
<evidence type="ECO:0008006" key="5">
    <source>
        <dbReference type="Google" id="ProtNLM"/>
    </source>
</evidence>
<dbReference type="AlphaFoldDB" id="A0A8T2S8C2"/>
<evidence type="ECO:0000313" key="4">
    <source>
        <dbReference type="Proteomes" id="UP000825935"/>
    </source>
</evidence>
<organism evidence="3 4">
    <name type="scientific">Ceratopteris richardii</name>
    <name type="common">Triangle waterfern</name>
    <dbReference type="NCBI Taxonomy" id="49495"/>
    <lineage>
        <taxon>Eukaryota</taxon>
        <taxon>Viridiplantae</taxon>
        <taxon>Streptophyta</taxon>
        <taxon>Embryophyta</taxon>
        <taxon>Tracheophyta</taxon>
        <taxon>Polypodiopsida</taxon>
        <taxon>Polypodiidae</taxon>
        <taxon>Polypodiales</taxon>
        <taxon>Pteridineae</taxon>
        <taxon>Pteridaceae</taxon>
        <taxon>Parkerioideae</taxon>
        <taxon>Ceratopteris</taxon>
    </lineage>
</organism>
<keyword evidence="1" id="KW-1133">Transmembrane helix</keyword>
<dbReference type="GO" id="GO:0042765">
    <property type="term" value="C:GPI-anchor transamidase complex"/>
    <property type="evidence" value="ECO:0007669"/>
    <property type="project" value="InterPro"/>
</dbReference>
<dbReference type="EMBL" id="CM035426">
    <property type="protein sequence ID" value="KAH7314828.1"/>
    <property type="molecule type" value="Genomic_DNA"/>
</dbReference>
<feature type="signal peptide" evidence="2">
    <location>
        <begin position="1"/>
        <end position="20"/>
    </location>
</feature>
<keyword evidence="2" id="KW-0732">Signal</keyword>
<dbReference type="EMBL" id="CM035426">
    <property type="protein sequence ID" value="KAH7314827.1"/>
    <property type="molecule type" value="Genomic_DNA"/>
</dbReference>
<comment type="caution">
    <text evidence="3">The sequence shown here is derived from an EMBL/GenBank/DDBJ whole genome shotgun (WGS) entry which is preliminary data.</text>
</comment>
<keyword evidence="1" id="KW-0472">Membrane</keyword>
<feature type="transmembrane region" description="Helical" evidence="1">
    <location>
        <begin position="635"/>
        <end position="656"/>
    </location>
</feature>
<dbReference type="PANTHER" id="PTHR12959">
    <property type="entry name" value="GPI TRANSAMIDASE COMPONENT PIG-T-RELATED"/>
    <property type="match status" value="1"/>
</dbReference>
<name>A0A8T2S8C2_CERRI</name>
<dbReference type="OMA" id="NHGHYIG"/>
<dbReference type="GO" id="GO:0016255">
    <property type="term" value="P:attachment of GPI anchor to protein"/>
    <property type="evidence" value="ECO:0007669"/>
    <property type="project" value="InterPro"/>
</dbReference>
<feature type="chain" id="PRO_5036435700" description="GPI transamidase component PIG-T" evidence="2">
    <location>
        <begin position="21"/>
        <end position="720"/>
    </location>
</feature>
<accession>A0A8T2S8C2</accession>
<evidence type="ECO:0000256" key="2">
    <source>
        <dbReference type="SAM" id="SignalP"/>
    </source>
</evidence>
<dbReference type="InterPro" id="IPR007245">
    <property type="entry name" value="PIG-T"/>
</dbReference>
<evidence type="ECO:0000313" key="3">
    <source>
        <dbReference type="EMBL" id="KAH7314828.1"/>
    </source>
</evidence>
<evidence type="ECO:0000256" key="1">
    <source>
        <dbReference type="SAM" id="Phobius"/>
    </source>
</evidence>
<dbReference type="OrthoDB" id="331263at2759"/>
<proteinExistence type="predicted"/>
<reference evidence="3" key="1">
    <citation type="submission" date="2021-08" db="EMBL/GenBank/DDBJ databases">
        <title>WGS assembly of Ceratopteris richardii.</title>
        <authorList>
            <person name="Marchant D.B."/>
            <person name="Chen G."/>
            <person name="Jenkins J."/>
            <person name="Shu S."/>
            <person name="Leebens-Mack J."/>
            <person name="Grimwood J."/>
            <person name="Schmutz J."/>
            <person name="Soltis P."/>
            <person name="Soltis D."/>
            <person name="Chen Z.-H."/>
        </authorList>
    </citation>
    <scope>NUCLEOTIDE SEQUENCE</scope>
    <source>
        <strain evidence="3">Whitten #5841</strain>
        <tissue evidence="3">Leaf</tissue>
    </source>
</reference>